<evidence type="ECO:0000259" key="1">
    <source>
        <dbReference type="SMART" id="SM00507"/>
    </source>
</evidence>
<dbReference type="InterPro" id="IPR003615">
    <property type="entry name" value="HNH_nuc"/>
</dbReference>
<name>A0A1F6WQ73_9BACT</name>
<dbReference type="AlphaFoldDB" id="A0A1F6WQ73"/>
<comment type="caution">
    <text evidence="2">The sequence shown here is derived from an EMBL/GenBank/DDBJ whole genome shotgun (WGS) entry which is preliminary data.</text>
</comment>
<reference evidence="2 3" key="1">
    <citation type="journal article" date="2016" name="Nat. Commun.">
        <title>Thousands of microbial genomes shed light on interconnected biogeochemical processes in an aquifer system.</title>
        <authorList>
            <person name="Anantharaman K."/>
            <person name="Brown C.T."/>
            <person name="Hug L.A."/>
            <person name="Sharon I."/>
            <person name="Castelle C.J."/>
            <person name="Probst A.J."/>
            <person name="Thomas B.C."/>
            <person name="Singh A."/>
            <person name="Wilkins M.J."/>
            <person name="Karaoz U."/>
            <person name="Brodie E.L."/>
            <person name="Williams K.H."/>
            <person name="Hubbard S.S."/>
            <person name="Banfield J.F."/>
        </authorList>
    </citation>
    <scope>NUCLEOTIDE SEQUENCE [LARGE SCALE GENOMIC DNA]</scope>
</reference>
<evidence type="ECO:0000313" key="2">
    <source>
        <dbReference type="EMBL" id="OGI84010.1"/>
    </source>
</evidence>
<gene>
    <name evidence="2" type="ORF">A2903_00390</name>
</gene>
<proteinExistence type="predicted"/>
<dbReference type="Proteomes" id="UP000178184">
    <property type="component" value="Unassembled WGS sequence"/>
</dbReference>
<protein>
    <recommendedName>
        <fullName evidence="1">HNH nuclease domain-containing protein</fullName>
    </recommendedName>
</protein>
<accession>A0A1F6WQ73</accession>
<sequence length="167" mass="19489">MPDVNCKICNKIFYAKPFWLAKGYGVYCSKECHYSGIRKGKKMPCDICGKETYKQLKQLENSKSGKFFCNKSCQTVWRNQEFIGSKHANWKTGRHAYRSVLSRNKINKICTLCKTKDTRVLAVHHIDKNRTNNTVSNLAWLCHNCHHLVHHHKNETEKFNKMLVVAK</sequence>
<evidence type="ECO:0000313" key="3">
    <source>
        <dbReference type="Proteomes" id="UP000178184"/>
    </source>
</evidence>
<dbReference type="SMART" id="SM00507">
    <property type="entry name" value="HNHc"/>
    <property type="match status" value="1"/>
</dbReference>
<feature type="domain" description="HNH nuclease" evidence="1">
    <location>
        <begin position="95"/>
        <end position="147"/>
    </location>
</feature>
<organism evidence="2 3">
    <name type="scientific">Candidatus Nomurabacteria bacterium RIFCSPLOWO2_01_FULL_33_17</name>
    <dbReference type="NCBI Taxonomy" id="1801764"/>
    <lineage>
        <taxon>Bacteria</taxon>
        <taxon>Candidatus Nomuraibacteriota</taxon>
    </lineage>
</organism>
<dbReference type="EMBL" id="MFUO01000013">
    <property type="protein sequence ID" value="OGI84010.1"/>
    <property type="molecule type" value="Genomic_DNA"/>
</dbReference>